<dbReference type="AlphaFoldDB" id="A0A150JBT3"/>
<dbReference type="CDD" id="cd09879">
    <property type="entry name" value="PIN_VapC_AF0591-like"/>
    <property type="match status" value="1"/>
</dbReference>
<evidence type="ECO:0000313" key="4">
    <source>
        <dbReference type="Proteomes" id="UP000092420"/>
    </source>
</evidence>
<dbReference type="EMBL" id="LNJB01000009">
    <property type="protein sequence ID" value="KYC54687.1"/>
    <property type="molecule type" value="Genomic_DNA"/>
</dbReference>
<dbReference type="EMBL" id="LNJE01000014">
    <property type="protein sequence ID" value="KYC57043.1"/>
    <property type="molecule type" value="Genomic_DNA"/>
</dbReference>
<comment type="caution">
    <text evidence="2">The sequence shown here is derived from an EMBL/GenBank/DDBJ whole genome shotgun (WGS) entry which is preliminary data.</text>
</comment>
<dbReference type="GO" id="GO:0016787">
    <property type="term" value="F:hydrolase activity"/>
    <property type="evidence" value="ECO:0007669"/>
    <property type="project" value="UniProtKB-KW"/>
</dbReference>
<accession>A0A150JFS4</accession>
<dbReference type="SMART" id="SM00670">
    <property type="entry name" value="PINc"/>
    <property type="match status" value="1"/>
</dbReference>
<protein>
    <submittedName>
        <fullName evidence="2">Ribonuclease VapC9</fullName>
        <ecNumber evidence="2">3.1.-.-</ecNumber>
    </submittedName>
</protein>
<accession>A0A150JIH5</accession>
<sequence>METDRLRDNKIIVILDTNFLLLPGRFNLRIESIEDVVERKCQILIPTNVISELNKIHLTGSDKISKEIALKLSERYEKINLEGPVDRSILEYAKNNKCIVATNDMKLKSDLRKLQTPVIFLKKGTRLALEGYIE</sequence>
<proteinExistence type="predicted"/>
<accession>A0A150JBT3</accession>
<dbReference type="InterPro" id="IPR029060">
    <property type="entry name" value="PIN-like_dom_sf"/>
</dbReference>
<dbReference type="InterPro" id="IPR041120">
    <property type="entry name" value="PIN_9"/>
</dbReference>
<evidence type="ECO:0000259" key="1">
    <source>
        <dbReference type="SMART" id="SM00670"/>
    </source>
</evidence>
<feature type="domain" description="PIN" evidence="1">
    <location>
        <begin position="11"/>
        <end position="109"/>
    </location>
</feature>
<dbReference type="Gene3D" id="3.40.50.1010">
    <property type="entry name" value="5'-nuclease"/>
    <property type="match status" value="1"/>
</dbReference>
<dbReference type="SUPFAM" id="SSF88723">
    <property type="entry name" value="PIN domain-like"/>
    <property type="match status" value="1"/>
</dbReference>
<evidence type="ECO:0000313" key="2">
    <source>
        <dbReference type="EMBL" id="KYC54687.1"/>
    </source>
</evidence>
<dbReference type="EC" id="3.1.-.-" evidence="2"/>
<name>A0A150JBT3_9EURY</name>
<reference evidence="2 4" key="1">
    <citation type="journal article" date="2016" name="ISME J.">
        <title>Chasing the elusive Euryarchaeota class WSA2: genomes reveal a uniquely fastidious methyl-reducing methanogen.</title>
        <authorList>
            <person name="Nobu M.K."/>
            <person name="Narihiro T."/>
            <person name="Kuroda K."/>
            <person name="Mei R."/>
            <person name="Liu W.T."/>
        </authorList>
    </citation>
    <scope>NUCLEOTIDE SEQUENCE [LARGE SCALE GENOMIC DNA]</scope>
    <source>
        <strain evidence="2">ADurb1013_Bin02101</strain>
        <strain evidence="3">ADurb1213_Bin02801</strain>
    </source>
</reference>
<gene>
    <name evidence="2" type="primary">vapC9</name>
    <name evidence="2" type="ORF">AN188_00851</name>
    <name evidence="3" type="ORF">APG09_01191</name>
</gene>
<organism evidence="2 4">
    <name type="scientific">Candidatus Methanofastidiosum methylothiophilum</name>
    <dbReference type="NCBI Taxonomy" id="1705564"/>
    <lineage>
        <taxon>Archaea</taxon>
        <taxon>Methanobacteriati</taxon>
        <taxon>Methanobacteriota</taxon>
        <taxon>Stenosarchaea group</taxon>
        <taxon>Candidatus Methanofastidiosia</taxon>
        <taxon>Candidatus Methanofastidiosales</taxon>
        <taxon>Candidatus Methanofastidiosaceae</taxon>
        <taxon>Candidatus Methanofastidiosum</taxon>
    </lineage>
</organism>
<dbReference type="InterPro" id="IPR002716">
    <property type="entry name" value="PIN_dom"/>
</dbReference>
<dbReference type="Proteomes" id="UP000092420">
    <property type="component" value="Unassembled WGS sequence"/>
</dbReference>
<dbReference type="Pfam" id="PF18477">
    <property type="entry name" value="PIN_9"/>
    <property type="match status" value="1"/>
</dbReference>
<evidence type="ECO:0000313" key="3">
    <source>
        <dbReference type="EMBL" id="KYC57043.1"/>
    </source>
</evidence>
<keyword evidence="2" id="KW-0378">Hydrolase</keyword>